<accession>A0ABW8I501</accession>
<evidence type="ECO:0000313" key="8">
    <source>
        <dbReference type="Proteomes" id="UP001619911"/>
    </source>
</evidence>
<name>A0ABW8I501_9BACI</name>
<evidence type="ECO:0000256" key="5">
    <source>
        <dbReference type="ARBA" id="ARBA00023285"/>
    </source>
</evidence>
<keyword evidence="4" id="KW-0413">Isomerase</keyword>
<sequence length="643" mass="70910">MRIQEMKAQQFPKAAWSEWRKTAEASLNGQSLQTLHTATYENILLKPLYGREETADFADQYPGFPSYTRGFYEGGYLETSWKNAPSVKSDTGTDLKKKMSVALQEGQQALSFVVEDISQMTFTQFSALPLEEYPLYIHTNDHFLAIASFLLKIKSSRVTGAAGTDIVSLYAKKGLVPSERALALQAEAVTALRKALPKLKTIRIDTTPYHEGGANAVQEIAIALAEAVFYIEWLKEKGWSPVEVIEKMCFHFAIGSQFFMEIAKLRAFRKVWYALCSSYGVSGEAVKVLVGAETSIFTFSKLDSHVNLLRTGSGVFSALLGGVEYVQAVPFDQLNGPSSLGERMARNIPLILQHESYLGEVIDPAGGSYYIETLTTELSQAAWEHFIQMEAAGGIISVLKDGTVQKELAAVMKKRREDLATQKRSMIGTNSYADLHEQVPKEKPKPSVSLSGESISLFQELTGKVKDQTTIAALYVKDSGTAVIPISSKRLAEPFERLRERAERMQLLGKKVKAGLICLGPLKEFKLRADFVISQLSIGGIESELSGECQTIEEAAQFVKESQLAYYCICGKDEAYEQFGPSLAAAVKKERNNILLDLAGKLSAETEAKWRCSGLDGSVYSGQNIVKKLTALLHRLEGVETSD</sequence>
<evidence type="ECO:0000313" key="7">
    <source>
        <dbReference type="EMBL" id="MFK2824300.1"/>
    </source>
</evidence>
<reference evidence="7 8" key="1">
    <citation type="submission" date="2023-07" db="EMBL/GenBank/DDBJ databases">
        <title>Bacillus lucianemedeirus sp. nov, a new species isolated from an immunobiological production facility.</title>
        <authorList>
            <person name="Costa L.V."/>
            <person name="Miranda R.V.S.L."/>
            <person name="Brandao M.L.L."/>
            <person name="Reis C.M.F."/>
            <person name="Frazao A.M."/>
            <person name="Cruz F.V."/>
            <person name="Baio P.V.P."/>
            <person name="Veras J.F.C."/>
            <person name="Ramos J.N."/>
            <person name="Vieira V."/>
        </authorList>
    </citation>
    <scope>NUCLEOTIDE SEQUENCE [LARGE SCALE GENOMIC DNA]</scope>
    <source>
        <strain evidence="7 8">B190/17</strain>
    </source>
</reference>
<feature type="domain" description="Methylmalonyl-CoA mutase alpha/beta chain catalytic" evidence="6">
    <location>
        <begin position="123"/>
        <end position="456"/>
    </location>
</feature>
<evidence type="ECO:0000256" key="3">
    <source>
        <dbReference type="ARBA" id="ARBA00022628"/>
    </source>
</evidence>
<gene>
    <name evidence="7" type="ORF">QYG89_01145</name>
</gene>
<keyword evidence="8" id="KW-1185">Reference proteome</keyword>
<dbReference type="EMBL" id="JAUIYO010000001">
    <property type="protein sequence ID" value="MFK2824300.1"/>
    <property type="molecule type" value="Genomic_DNA"/>
</dbReference>
<feature type="domain" description="Methylmalonyl-CoA mutase alpha/beta chain catalytic" evidence="6">
    <location>
        <begin position="39"/>
        <end position="115"/>
    </location>
</feature>
<dbReference type="Gene3D" id="3.40.50.280">
    <property type="entry name" value="Cobalamin-binding domain"/>
    <property type="match status" value="1"/>
</dbReference>
<dbReference type="RefSeq" id="WP_404313792.1">
    <property type="nucleotide sequence ID" value="NZ_JAUIYO010000001.1"/>
</dbReference>
<evidence type="ECO:0000256" key="2">
    <source>
        <dbReference type="ARBA" id="ARBA00008465"/>
    </source>
</evidence>
<comment type="similarity">
    <text evidence="2">Belongs to the methylmalonyl-CoA mutase family.</text>
</comment>
<dbReference type="SUPFAM" id="SSF51703">
    <property type="entry name" value="Cobalamin (vitamin B12)-dependent enzymes"/>
    <property type="match status" value="1"/>
</dbReference>
<comment type="caution">
    <text evidence="7">The sequence shown here is derived from an EMBL/GenBank/DDBJ whole genome shotgun (WGS) entry which is preliminary data.</text>
</comment>
<protein>
    <submittedName>
        <fullName evidence="7">Methylmalonyl-CoA mutase family protein</fullName>
    </submittedName>
</protein>
<dbReference type="InterPro" id="IPR036724">
    <property type="entry name" value="Cobalamin-bd_sf"/>
</dbReference>
<proteinExistence type="inferred from homology"/>
<evidence type="ECO:0000256" key="4">
    <source>
        <dbReference type="ARBA" id="ARBA00023235"/>
    </source>
</evidence>
<keyword evidence="3" id="KW-0846">Cobalamin</keyword>
<dbReference type="Gene3D" id="3.20.20.240">
    <property type="entry name" value="Methylmalonyl-CoA mutase"/>
    <property type="match status" value="1"/>
</dbReference>
<dbReference type="Pfam" id="PF01642">
    <property type="entry name" value="MM_CoA_mutase"/>
    <property type="match status" value="2"/>
</dbReference>
<evidence type="ECO:0000259" key="6">
    <source>
        <dbReference type="Pfam" id="PF01642"/>
    </source>
</evidence>
<dbReference type="PANTHER" id="PTHR48101">
    <property type="entry name" value="METHYLMALONYL-COA MUTASE, MITOCHONDRIAL-RELATED"/>
    <property type="match status" value="1"/>
</dbReference>
<keyword evidence="5" id="KW-0170">Cobalt</keyword>
<organism evidence="7 8">
    <name type="scientific">Bacillus lumedeiriae</name>
    <dbReference type="NCBI Taxonomy" id="3058829"/>
    <lineage>
        <taxon>Bacteria</taxon>
        <taxon>Bacillati</taxon>
        <taxon>Bacillota</taxon>
        <taxon>Bacilli</taxon>
        <taxon>Bacillales</taxon>
        <taxon>Bacillaceae</taxon>
        <taxon>Bacillus</taxon>
    </lineage>
</organism>
<dbReference type="InterPro" id="IPR006099">
    <property type="entry name" value="MeMalonylCoA_mutase_a/b_cat"/>
</dbReference>
<dbReference type="InterPro" id="IPR016176">
    <property type="entry name" value="Cbl-dep_enz_cat"/>
</dbReference>
<dbReference type="PANTHER" id="PTHR48101:SF1">
    <property type="entry name" value="METHYLMALONYL-COA MUTASE, LARGE SUBUNIT"/>
    <property type="match status" value="1"/>
</dbReference>
<dbReference type="Proteomes" id="UP001619911">
    <property type="component" value="Unassembled WGS sequence"/>
</dbReference>
<evidence type="ECO:0000256" key="1">
    <source>
        <dbReference type="ARBA" id="ARBA00001922"/>
    </source>
</evidence>
<dbReference type="SUPFAM" id="SSF52242">
    <property type="entry name" value="Cobalamin (vitamin B12)-binding domain"/>
    <property type="match status" value="1"/>
</dbReference>
<comment type="cofactor">
    <cofactor evidence="1">
        <name>adenosylcob(III)alamin</name>
        <dbReference type="ChEBI" id="CHEBI:18408"/>
    </cofactor>
</comment>